<keyword evidence="4" id="KW-1003">Cell membrane</keyword>
<dbReference type="PANTHER" id="PTHR43820">
    <property type="entry name" value="HIGH-AFFINITY BRANCHED-CHAIN AMINO ACID TRANSPORT ATP-BINDING PROTEIN LIVF"/>
    <property type="match status" value="1"/>
</dbReference>
<dbReference type="InterPro" id="IPR003593">
    <property type="entry name" value="AAA+_ATPase"/>
</dbReference>
<comment type="caution">
    <text evidence="14">The sequence shown here is derived from an EMBL/GenBank/DDBJ whole genome shotgun (WGS) entry which is preliminary data.</text>
</comment>
<evidence type="ECO:0000256" key="5">
    <source>
        <dbReference type="ARBA" id="ARBA00022692"/>
    </source>
</evidence>
<evidence type="ECO:0000313" key="14">
    <source>
        <dbReference type="EMBL" id="RXG99358.1"/>
    </source>
</evidence>
<feature type="transmembrane region" description="Helical" evidence="12">
    <location>
        <begin position="273"/>
        <end position="297"/>
    </location>
</feature>
<evidence type="ECO:0000256" key="4">
    <source>
        <dbReference type="ARBA" id="ARBA00022475"/>
    </source>
</evidence>
<proteinExistence type="inferred from homology"/>
<dbReference type="GO" id="GO:0016887">
    <property type="term" value="F:ATP hydrolysis activity"/>
    <property type="evidence" value="ECO:0007669"/>
    <property type="project" value="InterPro"/>
</dbReference>
<dbReference type="CDD" id="cd06581">
    <property type="entry name" value="TM_PBP1_LivM_like"/>
    <property type="match status" value="1"/>
</dbReference>
<feature type="transmembrane region" description="Helical" evidence="12">
    <location>
        <begin position="237"/>
        <end position="261"/>
    </location>
</feature>
<evidence type="ECO:0000256" key="6">
    <source>
        <dbReference type="ARBA" id="ARBA00022741"/>
    </source>
</evidence>
<keyword evidence="7 14" id="KW-0067">ATP-binding</keyword>
<protein>
    <submittedName>
        <fullName evidence="14">ATP-binding cassette domain-containing protein</fullName>
    </submittedName>
</protein>
<dbReference type="CDD" id="cd03219">
    <property type="entry name" value="ABC_Mj1267_LivG_branched"/>
    <property type="match status" value="1"/>
</dbReference>
<evidence type="ECO:0000256" key="11">
    <source>
        <dbReference type="ARBA" id="ARBA00024722"/>
    </source>
</evidence>
<dbReference type="GO" id="GO:0005886">
    <property type="term" value="C:plasma membrane"/>
    <property type="evidence" value="ECO:0007669"/>
    <property type="project" value="UniProtKB-SubCell"/>
</dbReference>
<feature type="domain" description="ABC transporter" evidence="13">
    <location>
        <begin position="635"/>
        <end position="861"/>
    </location>
</feature>
<dbReference type="Proteomes" id="UP000290174">
    <property type="component" value="Unassembled WGS sequence"/>
</dbReference>
<dbReference type="InterPro" id="IPR043428">
    <property type="entry name" value="LivM-like"/>
</dbReference>
<dbReference type="EMBL" id="RKMK01000008">
    <property type="protein sequence ID" value="RXG99358.1"/>
    <property type="molecule type" value="Genomic_DNA"/>
</dbReference>
<comment type="function">
    <text evidence="11">Involved in beta-(1--&gt;2)glucan export. Transmembrane domains (TMD) form a pore in the inner membrane and the ATP-binding domain (NBD) is responsible for energy generation.</text>
</comment>
<comment type="similarity">
    <text evidence="2">Belongs to the ABC transporter superfamily.</text>
</comment>
<dbReference type="Pfam" id="PF00005">
    <property type="entry name" value="ABC_tran"/>
    <property type="match status" value="2"/>
</dbReference>
<dbReference type="PROSITE" id="PS00211">
    <property type="entry name" value="ABC_TRANSPORTER_1"/>
    <property type="match status" value="1"/>
</dbReference>
<dbReference type="InterPro" id="IPR027417">
    <property type="entry name" value="P-loop_NTPase"/>
</dbReference>
<evidence type="ECO:0000256" key="12">
    <source>
        <dbReference type="SAM" id="Phobius"/>
    </source>
</evidence>
<dbReference type="InterPro" id="IPR032823">
    <property type="entry name" value="BCA_ABC_TP_C"/>
</dbReference>
<dbReference type="InterPro" id="IPR017871">
    <property type="entry name" value="ABC_transporter-like_CS"/>
</dbReference>
<accession>A0A4Q0QS08</accession>
<comment type="subcellular location">
    <subcellularLocation>
        <location evidence="1">Cell membrane</location>
        <topology evidence="1">Multi-pass membrane protein</topology>
    </subcellularLocation>
</comment>
<feature type="transmembrane region" description="Helical" evidence="12">
    <location>
        <begin position="118"/>
        <end position="137"/>
    </location>
</feature>
<keyword evidence="5 12" id="KW-0812">Transmembrane</keyword>
<evidence type="ECO:0000256" key="3">
    <source>
        <dbReference type="ARBA" id="ARBA00022448"/>
    </source>
</evidence>
<sequence length="873" mass="93625">MVRRGDVHPDGRHSPHPPARAVRRTLGEVRVRQLAMLRHPALVTAFVLAALTAVWSLLGAPISLITEIAIYTLYGAGVNLLVGYTGLVPFGASVFFGCASYAAAFFMLGHYGNDLVSLLLATGFSALLALVIGAIILRRKGLYFSLLTLAFSQIAFEIAFKWTAVTGGENGLQGVYRTSFAGPWSFHVFVVVVTVLCIWLMWRIAHSPFGRVLQALRDNEQRASSLGYDVHRFRHGALILTGTFVGFGGGLLTLMLEGVYANNLSWQHAGDSLLMTVLGGVHHVLGPLWGAIAFILLEDRLSAITENWWLIFAPILMLFALTSPEGIQGLWQRLFGRQRWTLVRPDIPPRPDIIAPFASSASGLDRGKPLLQTIGLSKNFGSLVTAKSIDLEIHGGVLHSIIGPNGAGKTTLFNMLSGALKPSGGRIVFDGRDITQLPMHVRARLGIGRSFQILSIFQNLTVFENVRIAVQAQRKGSGRLLADAYALAETNARTWSILDAVGLADVAAEPCINLPHGAKRLLEIGITLAIESKLLLLDEPLAGLAEADRVVVADLIRKLAQTHGVLLIEHDIDRVLAISDRISVLHQGRMIADGRPAEVAANPDVVAAYLGAAKDGSQSPPPAIERMAHATAPLLLAANAVSAGYSGSTVLDAVDLAVHAGEAVALLGRNGVGKTTLLRSLSGTLAISSGNIALEGRPLARLKPYEINRLGISLVPEGRRLFPNLTVTENLQLAARPGGIGLAEVFELFPRLRERRSAKAEMLSGGERQMVAIARALVVPSKLILLDEPFEGLAPAVVKEVMDALVKLRGEVAMVIVEHHAETVLPIVDRAYVLVNGQIAFAGDAEILERDHELQARLLGVVQAETAQARGAA</sequence>
<gene>
    <name evidence="14" type="ORF">EAS61_11730</name>
</gene>
<dbReference type="GO" id="GO:0005524">
    <property type="term" value="F:ATP binding"/>
    <property type="evidence" value="ECO:0007669"/>
    <property type="project" value="UniProtKB-KW"/>
</dbReference>
<keyword evidence="8" id="KW-0029">Amino-acid transport</keyword>
<feature type="domain" description="ABC transporter" evidence="13">
    <location>
        <begin position="371"/>
        <end position="612"/>
    </location>
</feature>
<dbReference type="InterPro" id="IPR003439">
    <property type="entry name" value="ABC_transporter-like_ATP-bd"/>
</dbReference>
<dbReference type="InterPro" id="IPR001851">
    <property type="entry name" value="ABC_transp_permease"/>
</dbReference>
<evidence type="ECO:0000256" key="2">
    <source>
        <dbReference type="ARBA" id="ARBA00005417"/>
    </source>
</evidence>
<organism evidence="14 15">
    <name type="scientific">Bradyrhizobium zhanjiangense</name>
    <dbReference type="NCBI Taxonomy" id="1325107"/>
    <lineage>
        <taxon>Bacteria</taxon>
        <taxon>Pseudomonadati</taxon>
        <taxon>Pseudomonadota</taxon>
        <taxon>Alphaproteobacteria</taxon>
        <taxon>Hyphomicrobiales</taxon>
        <taxon>Nitrobacteraceae</taxon>
        <taxon>Bradyrhizobium</taxon>
    </lineage>
</organism>
<evidence type="ECO:0000256" key="9">
    <source>
        <dbReference type="ARBA" id="ARBA00022989"/>
    </source>
</evidence>
<dbReference type="GO" id="GO:0015658">
    <property type="term" value="F:branched-chain amino acid transmembrane transporter activity"/>
    <property type="evidence" value="ECO:0007669"/>
    <property type="project" value="InterPro"/>
</dbReference>
<reference evidence="14 15" key="1">
    <citation type="submission" date="2018-11" db="EMBL/GenBank/DDBJ databases">
        <title>Bradyrhizobium sp. nov., isolated from effective nodules of peanut in China.</title>
        <authorList>
            <person name="Li Y."/>
        </authorList>
    </citation>
    <scope>NUCLEOTIDE SEQUENCE [LARGE SCALE GENOMIC DNA]</scope>
    <source>
        <strain evidence="14 15">CCBAU 51770</strain>
    </source>
</reference>
<dbReference type="GO" id="GO:0015807">
    <property type="term" value="P:L-amino acid transport"/>
    <property type="evidence" value="ECO:0007669"/>
    <property type="project" value="TreeGrafter"/>
</dbReference>
<dbReference type="Pfam" id="PF12399">
    <property type="entry name" value="BCA_ABC_TP_C"/>
    <property type="match status" value="1"/>
</dbReference>
<dbReference type="SUPFAM" id="SSF52540">
    <property type="entry name" value="P-loop containing nucleoside triphosphate hydrolases"/>
    <property type="match status" value="2"/>
</dbReference>
<dbReference type="Pfam" id="PF02653">
    <property type="entry name" value="BPD_transp_2"/>
    <property type="match status" value="1"/>
</dbReference>
<feature type="transmembrane region" description="Helical" evidence="12">
    <location>
        <begin position="309"/>
        <end position="331"/>
    </location>
</feature>
<dbReference type="CDD" id="cd03224">
    <property type="entry name" value="ABC_TM1139_LivF_branched"/>
    <property type="match status" value="1"/>
</dbReference>
<keyword evidence="3" id="KW-0813">Transport</keyword>
<dbReference type="SMART" id="SM00382">
    <property type="entry name" value="AAA"/>
    <property type="match status" value="2"/>
</dbReference>
<feature type="transmembrane region" description="Helical" evidence="12">
    <location>
        <begin position="184"/>
        <end position="202"/>
    </location>
</feature>
<evidence type="ECO:0000259" key="13">
    <source>
        <dbReference type="PROSITE" id="PS50893"/>
    </source>
</evidence>
<keyword evidence="10 12" id="KW-0472">Membrane</keyword>
<evidence type="ECO:0000256" key="8">
    <source>
        <dbReference type="ARBA" id="ARBA00022970"/>
    </source>
</evidence>
<keyword evidence="6" id="KW-0547">Nucleotide-binding</keyword>
<dbReference type="InterPro" id="IPR052156">
    <property type="entry name" value="BCAA_Transport_ATP-bd_LivF"/>
</dbReference>
<evidence type="ECO:0000313" key="15">
    <source>
        <dbReference type="Proteomes" id="UP000290174"/>
    </source>
</evidence>
<dbReference type="PANTHER" id="PTHR43820:SF4">
    <property type="entry name" value="HIGH-AFFINITY BRANCHED-CHAIN AMINO ACID TRANSPORT ATP-BINDING PROTEIN LIVF"/>
    <property type="match status" value="1"/>
</dbReference>
<feature type="transmembrane region" description="Helical" evidence="12">
    <location>
        <begin position="40"/>
        <end position="62"/>
    </location>
</feature>
<evidence type="ECO:0000256" key="10">
    <source>
        <dbReference type="ARBA" id="ARBA00023136"/>
    </source>
</evidence>
<evidence type="ECO:0000256" key="7">
    <source>
        <dbReference type="ARBA" id="ARBA00022840"/>
    </source>
</evidence>
<dbReference type="PROSITE" id="PS50893">
    <property type="entry name" value="ABC_TRANSPORTER_2"/>
    <property type="match status" value="2"/>
</dbReference>
<name>A0A4Q0QS08_9BRAD</name>
<dbReference type="Gene3D" id="3.40.50.300">
    <property type="entry name" value="P-loop containing nucleotide triphosphate hydrolases"/>
    <property type="match status" value="2"/>
</dbReference>
<feature type="transmembrane region" description="Helical" evidence="12">
    <location>
        <begin position="144"/>
        <end position="164"/>
    </location>
</feature>
<dbReference type="AlphaFoldDB" id="A0A4Q0QS08"/>
<keyword evidence="9 12" id="KW-1133">Transmembrane helix</keyword>
<evidence type="ECO:0000256" key="1">
    <source>
        <dbReference type="ARBA" id="ARBA00004651"/>
    </source>
</evidence>